<dbReference type="Gene3D" id="3.40.50.300">
    <property type="entry name" value="P-loop containing nucleotide triphosphate hydrolases"/>
    <property type="match status" value="1"/>
</dbReference>
<feature type="domain" description="Nephrocystin 3-like N-terminal" evidence="3">
    <location>
        <begin position="361"/>
        <end position="520"/>
    </location>
</feature>
<evidence type="ECO:0000259" key="3">
    <source>
        <dbReference type="Pfam" id="PF24883"/>
    </source>
</evidence>
<keyword evidence="1" id="KW-0677">Repeat</keyword>
<evidence type="ECO:0000313" key="5">
    <source>
        <dbReference type="Proteomes" id="UP000256690"/>
    </source>
</evidence>
<dbReference type="SUPFAM" id="SSF52540">
    <property type="entry name" value="P-loop containing nucleoside triphosphate hydrolases"/>
    <property type="match status" value="1"/>
</dbReference>
<dbReference type="PANTHER" id="PTHR10039">
    <property type="entry name" value="AMELOGENIN"/>
    <property type="match status" value="1"/>
</dbReference>
<dbReference type="GeneID" id="38117654"/>
<evidence type="ECO:0000313" key="4">
    <source>
        <dbReference type="EMBL" id="RDW74622.1"/>
    </source>
</evidence>
<keyword evidence="5" id="KW-1185">Reference proteome</keyword>
<proteinExistence type="predicted"/>
<dbReference type="EMBL" id="PVWQ01000008">
    <property type="protein sequence ID" value="RDW74622.1"/>
    <property type="molecule type" value="Genomic_DNA"/>
</dbReference>
<gene>
    <name evidence="4" type="ORF">DSM5745_07284</name>
</gene>
<sequence length="648" mass="73625">MDPLSAIGLASNILQFIEFGTNLCGKIYEVAGSITGLTDENAHLSETVDDLKKVTDGLSTSLEGNNKHEVELAKLAAQCRDLSEEMMGIISKLKLKKGDRMWRSVRAAWKSTLKERKIASIERRLAEHRAQIVLRLNIMLYDEQSPIKEHLKRIEQQAINLGNQHGTELKTQRHQLKDIIQRLDTFRIDNADPPSSAVCLNAIQDMRASLSLLISRANEIPRENDILRALYFPSMFRRDDAIGPAVGDTCRWFVGEDDQSDQSTDEESTDEESDHDSDHTNSTHSHAENTPKAVSQRITGLEEHEIDNQGLQASPSIAIGEQGENNDDDTQSLDSDLEGILEEERSSRKDAASRFLHFLLHDHSVFFIYGKAGSGKSTLIKYLADSGNVAVRQRLDEWAEGRRLIFISAFFWSAGDQLQRSLEGLYRSVLFQALSQCPELTTNLFEGAPGFSGWQEVRLSLLKKIMVKLIQILDPKRYTLCLFIDGLDEYEGDSLDQTELVRSIQDWGRSENVKIVCSARPHEEYMQLFTNQQRSMPLHDYTKGDILEYAITSFRGSSASSHCQEVSSVFALAQEIVTLADGVFLWAYLTVRSLSQKMHIYPMEKLQEMLRATPRSLDNFFDQMLDKVDRLTWARTEKFMRPFIYRTN</sequence>
<dbReference type="InterPro" id="IPR027417">
    <property type="entry name" value="P-loop_NTPase"/>
</dbReference>
<reference evidence="4 5" key="1">
    <citation type="journal article" date="2018" name="IMA Fungus">
        <title>IMA Genome-F 9: Draft genome sequence of Annulohypoxylon stygium, Aspergillus mulundensis, Berkeleyomyces basicola (syn. Thielaviopsis basicola), Ceratocystis smalleyi, two Cercospora beticola strains, Coleophoma cylindrospora, Fusarium fracticaudum, Phialophora cf. hyalina, and Morchella septimelata.</title>
        <authorList>
            <person name="Wingfield B.D."/>
            <person name="Bills G.F."/>
            <person name="Dong Y."/>
            <person name="Huang W."/>
            <person name="Nel W.J."/>
            <person name="Swalarsk-Parry B.S."/>
            <person name="Vaghefi N."/>
            <person name="Wilken P.M."/>
            <person name="An Z."/>
            <person name="de Beer Z.W."/>
            <person name="De Vos L."/>
            <person name="Chen L."/>
            <person name="Duong T.A."/>
            <person name="Gao Y."/>
            <person name="Hammerbacher A."/>
            <person name="Kikkert J.R."/>
            <person name="Li Y."/>
            <person name="Li H."/>
            <person name="Li K."/>
            <person name="Li Q."/>
            <person name="Liu X."/>
            <person name="Ma X."/>
            <person name="Naidoo K."/>
            <person name="Pethybridge S.J."/>
            <person name="Sun J."/>
            <person name="Steenkamp E.T."/>
            <person name="van der Nest M.A."/>
            <person name="van Wyk S."/>
            <person name="Wingfield M.J."/>
            <person name="Xiong C."/>
            <person name="Yue Q."/>
            <person name="Zhang X."/>
        </authorList>
    </citation>
    <scope>NUCLEOTIDE SEQUENCE [LARGE SCALE GENOMIC DNA]</scope>
    <source>
        <strain evidence="4 5">DSM 5745</strain>
    </source>
</reference>
<name>A0A3D8RKM7_9EURO</name>
<dbReference type="OrthoDB" id="443402at2759"/>
<dbReference type="PANTHER" id="PTHR10039:SF5">
    <property type="entry name" value="NACHT DOMAIN-CONTAINING PROTEIN"/>
    <property type="match status" value="1"/>
</dbReference>
<dbReference type="Pfam" id="PF24883">
    <property type="entry name" value="NPHP3_N"/>
    <property type="match status" value="1"/>
</dbReference>
<feature type="compositionally biased region" description="Basic and acidic residues" evidence="2">
    <location>
        <begin position="276"/>
        <end position="289"/>
    </location>
</feature>
<organism evidence="4 5">
    <name type="scientific">Aspergillus mulundensis</name>
    <dbReference type="NCBI Taxonomy" id="1810919"/>
    <lineage>
        <taxon>Eukaryota</taxon>
        <taxon>Fungi</taxon>
        <taxon>Dikarya</taxon>
        <taxon>Ascomycota</taxon>
        <taxon>Pezizomycotina</taxon>
        <taxon>Eurotiomycetes</taxon>
        <taxon>Eurotiomycetidae</taxon>
        <taxon>Eurotiales</taxon>
        <taxon>Aspergillaceae</taxon>
        <taxon>Aspergillus</taxon>
        <taxon>Aspergillus subgen. Nidulantes</taxon>
    </lineage>
</organism>
<evidence type="ECO:0000256" key="1">
    <source>
        <dbReference type="ARBA" id="ARBA00022737"/>
    </source>
</evidence>
<comment type="caution">
    <text evidence="4">The sequence shown here is derived from an EMBL/GenBank/DDBJ whole genome shotgun (WGS) entry which is preliminary data.</text>
</comment>
<dbReference type="RefSeq" id="XP_026602390.1">
    <property type="nucleotide sequence ID" value="XM_026749300.1"/>
</dbReference>
<protein>
    <recommendedName>
        <fullName evidence="3">Nephrocystin 3-like N-terminal domain-containing protein</fullName>
    </recommendedName>
</protein>
<feature type="region of interest" description="Disordered" evidence="2">
    <location>
        <begin position="255"/>
        <end position="296"/>
    </location>
</feature>
<dbReference type="STRING" id="1810919.A0A3D8RKM7"/>
<dbReference type="InterPro" id="IPR056884">
    <property type="entry name" value="NPHP3-like_N"/>
</dbReference>
<dbReference type="Proteomes" id="UP000256690">
    <property type="component" value="Unassembled WGS sequence"/>
</dbReference>
<evidence type="ECO:0000256" key="2">
    <source>
        <dbReference type="SAM" id="MobiDB-lite"/>
    </source>
</evidence>
<feature type="compositionally biased region" description="Acidic residues" evidence="2">
    <location>
        <begin position="255"/>
        <end position="275"/>
    </location>
</feature>
<dbReference type="AlphaFoldDB" id="A0A3D8RKM7"/>
<accession>A0A3D8RKM7</accession>